<evidence type="ECO:0000313" key="3">
    <source>
        <dbReference type="Proteomes" id="UP000431826"/>
    </source>
</evidence>
<evidence type="ECO:0000256" key="1">
    <source>
        <dbReference type="SAM" id="MobiDB-lite"/>
    </source>
</evidence>
<protein>
    <submittedName>
        <fullName evidence="2">Uncharacterized protein</fullName>
    </submittedName>
</protein>
<comment type="caution">
    <text evidence="2">The sequence shown here is derived from an EMBL/GenBank/DDBJ whole genome shotgun (WGS) entry which is preliminary data.</text>
</comment>
<name>A0A640URC4_9ACTN</name>
<dbReference type="Proteomes" id="UP000431826">
    <property type="component" value="Unassembled WGS sequence"/>
</dbReference>
<dbReference type="AlphaFoldDB" id="A0A640URC4"/>
<organism evidence="2 3">
    <name type="scientific">Streptomyces tubercidicus</name>
    <dbReference type="NCBI Taxonomy" id="47759"/>
    <lineage>
        <taxon>Bacteria</taxon>
        <taxon>Bacillati</taxon>
        <taxon>Actinomycetota</taxon>
        <taxon>Actinomycetes</taxon>
        <taxon>Kitasatosporales</taxon>
        <taxon>Streptomycetaceae</taxon>
        <taxon>Streptomyces</taxon>
    </lineage>
</organism>
<dbReference type="EMBL" id="BLIR01000001">
    <property type="protein sequence ID" value="GFE37944.1"/>
    <property type="molecule type" value="Genomic_DNA"/>
</dbReference>
<reference evidence="2 3" key="1">
    <citation type="submission" date="2019-12" db="EMBL/GenBank/DDBJ databases">
        <title>Whole genome shotgun sequence of Streptomyces tubercidicus NBRC 13090.</title>
        <authorList>
            <person name="Ichikawa N."/>
            <person name="Kimura A."/>
            <person name="Kitahashi Y."/>
            <person name="Komaki H."/>
            <person name="Tamura T."/>
        </authorList>
    </citation>
    <scope>NUCLEOTIDE SEQUENCE [LARGE SCALE GENOMIC DNA]</scope>
    <source>
        <strain evidence="2 3">NBRC 13090</strain>
    </source>
</reference>
<evidence type="ECO:0000313" key="2">
    <source>
        <dbReference type="EMBL" id="GFE37944.1"/>
    </source>
</evidence>
<proteinExistence type="predicted"/>
<keyword evidence="3" id="KW-1185">Reference proteome</keyword>
<sequence length="73" mass="7976">MGSDLRKQPRWGAGGSSRDRAGRGGPRQPPGPGPAARPYRTTAISRDVWFSRRPPVSVHVTMSSIRTPKRPGR</sequence>
<gene>
    <name evidence="2" type="ORF">Stube_26170</name>
</gene>
<accession>A0A640URC4</accession>
<feature type="region of interest" description="Disordered" evidence="1">
    <location>
        <begin position="1"/>
        <end position="42"/>
    </location>
</feature>